<keyword evidence="2" id="KW-0238">DNA-binding</keyword>
<accession>A0A255XLZ8</accession>
<dbReference type="PANTHER" id="PTHR43537">
    <property type="entry name" value="TRANSCRIPTIONAL REGULATOR, GNTR FAMILY"/>
    <property type="match status" value="1"/>
</dbReference>
<gene>
    <name evidence="5" type="ORF">CHR90_16145</name>
</gene>
<dbReference type="PROSITE" id="PS50949">
    <property type="entry name" value="HTH_GNTR"/>
    <property type="match status" value="1"/>
</dbReference>
<keyword evidence="3" id="KW-0804">Transcription</keyword>
<dbReference type="Proteomes" id="UP000216361">
    <property type="component" value="Unassembled WGS sequence"/>
</dbReference>
<evidence type="ECO:0000256" key="3">
    <source>
        <dbReference type="ARBA" id="ARBA00023163"/>
    </source>
</evidence>
<dbReference type="EMBL" id="NOXS01000034">
    <property type="protein sequence ID" value="OYQ17475.1"/>
    <property type="molecule type" value="Genomic_DNA"/>
</dbReference>
<dbReference type="RefSeq" id="WP_094410133.1">
    <property type="nucleotide sequence ID" value="NZ_BMJZ01000005.1"/>
</dbReference>
<evidence type="ECO:0000259" key="4">
    <source>
        <dbReference type="PROSITE" id="PS50949"/>
    </source>
</evidence>
<dbReference type="SMART" id="SM00895">
    <property type="entry name" value="FCD"/>
    <property type="match status" value="1"/>
</dbReference>
<evidence type="ECO:0000256" key="1">
    <source>
        <dbReference type="ARBA" id="ARBA00023015"/>
    </source>
</evidence>
<dbReference type="InterPro" id="IPR011711">
    <property type="entry name" value="GntR_C"/>
</dbReference>
<dbReference type="SUPFAM" id="SSF46785">
    <property type="entry name" value="Winged helix' DNA-binding domain"/>
    <property type="match status" value="1"/>
</dbReference>
<dbReference type="Gene3D" id="1.20.120.530">
    <property type="entry name" value="GntR ligand-binding domain-like"/>
    <property type="match status" value="1"/>
</dbReference>
<dbReference type="AlphaFoldDB" id="A0A255XLZ8"/>
<dbReference type="InterPro" id="IPR000524">
    <property type="entry name" value="Tscrpt_reg_HTH_GntR"/>
</dbReference>
<keyword evidence="6" id="KW-1185">Reference proteome</keyword>
<dbReference type="GO" id="GO:0003677">
    <property type="term" value="F:DNA binding"/>
    <property type="evidence" value="ECO:0007669"/>
    <property type="project" value="UniProtKB-KW"/>
</dbReference>
<dbReference type="CDD" id="cd07377">
    <property type="entry name" value="WHTH_GntR"/>
    <property type="match status" value="1"/>
</dbReference>
<evidence type="ECO:0000313" key="6">
    <source>
        <dbReference type="Proteomes" id="UP000216361"/>
    </source>
</evidence>
<dbReference type="GO" id="GO:0003700">
    <property type="term" value="F:DNA-binding transcription factor activity"/>
    <property type="evidence" value="ECO:0007669"/>
    <property type="project" value="InterPro"/>
</dbReference>
<protein>
    <submittedName>
        <fullName evidence="5">Transcriptional regulator</fullName>
    </submittedName>
</protein>
<dbReference type="Gene3D" id="1.10.10.10">
    <property type="entry name" value="Winged helix-like DNA-binding domain superfamily/Winged helix DNA-binding domain"/>
    <property type="match status" value="1"/>
</dbReference>
<name>A0A255XLZ8_9PROT</name>
<dbReference type="SUPFAM" id="SSF48008">
    <property type="entry name" value="GntR ligand-binding domain-like"/>
    <property type="match status" value="1"/>
</dbReference>
<organism evidence="5 6">
    <name type="scientific">Elstera cyanobacteriorum</name>
    <dbReference type="NCBI Taxonomy" id="2022747"/>
    <lineage>
        <taxon>Bacteria</taxon>
        <taxon>Pseudomonadati</taxon>
        <taxon>Pseudomonadota</taxon>
        <taxon>Alphaproteobacteria</taxon>
        <taxon>Rhodospirillales</taxon>
        <taxon>Rhodospirillaceae</taxon>
        <taxon>Elstera</taxon>
    </lineage>
</organism>
<reference evidence="5 6" key="1">
    <citation type="submission" date="2017-07" db="EMBL/GenBank/DDBJ databases">
        <title>Elstera cyanobacteriorum sp. nov., a novel bacterium isolated from cyanobacterial aggregates in a eutrophic lake.</title>
        <authorList>
            <person name="Cai H."/>
        </authorList>
    </citation>
    <scope>NUCLEOTIDE SEQUENCE [LARGE SCALE GENOMIC DNA]</scope>
    <source>
        <strain evidence="5 6">TH019</strain>
    </source>
</reference>
<dbReference type="SMART" id="SM00345">
    <property type="entry name" value="HTH_GNTR"/>
    <property type="match status" value="1"/>
</dbReference>
<dbReference type="Pfam" id="PF07729">
    <property type="entry name" value="FCD"/>
    <property type="match status" value="1"/>
</dbReference>
<evidence type="ECO:0000313" key="5">
    <source>
        <dbReference type="EMBL" id="OYQ17475.1"/>
    </source>
</evidence>
<dbReference type="OrthoDB" id="7618373at2"/>
<comment type="caution">
    <text evidence="5">The sequence shown here is derived from an EMBL/GenBank/DDBJ whole genome shotgun (WGS) entry which is preliminary data.</text>
</comment>
<evidence type="ECO:0000256" key="2">
    <source>
        <dbReference type="ARBA" id="ARBA00023125"/>
    </source>
</evidence>
<dbReference type="Pfam" id="PF00392">
    <property type="entry name" value="GntR"/>
    <property type="match status" value="1"/>
</dbReference>
<sequence>MTGSASRQPGRSTVDRAQLIHRGVVTAILEHRLRPGTKLGEDDLGQIYGASRTIVRAALQSLAADGIVVIEKNRGAFVAQPTPKDAREVFEARKLIEPAMARIAAARGAAFGPDLAAHLAAERDALARGDQSAAIRLSGEFHSLIAAKAEHGVYAAFLRELVARSSLIILLYQGPRAPICGTDHHEAIAAAIEAGKGDEAADLMVHHLDEIEASLELIDPPKPPESLADILKS</sequence>
<feature type="domain" description="HTH gntR-type" evidence="4">
    <location>
        <begin position="14"/>
        <end position="81"/>
    </location>
</feature>
<proteinExistence type="predicted"/>
<dbReference type="InterPro" id="IPR008920">
    <property type="entry name" value="TF_FadR/GntR_C"/>
</dbReference>
<keyword evidence="1" id="KW-0805">Transcription regulation</keyword>
<dbReference type="InterPro" id="IPR036390">
    <property type="entry name" value="WH_DNA-bd_sf"/>
</dbReference>
<dbReference type="InterPro" id="IPR036388">
    <property type="entry name" value="WH-like_DNA-bd_sf"/>
</dbReference>
<dbReference type="PANTHER" id="PTHR43537:SF53">
    <property type="entry name" value="HTH-TYPE TRANSCRIPTIONAL REPRESSOR NANR"/>
    <property type="match status" value="1"/>
</dbReference>